<dbReference type="AlphaFoldDB" id="A0A4R5EG16"/>
<protein>
    <submittedName>
        <fullName evidence="1">Uncharacterized protein</fullName>
    </submittedName>
</protein>
<dbReference type="OrthoDB" id="7823093at2"/>
<organism evidence="1 2">
    <name type="scientific">Antarcticimicrobium sediminis</name>
    <dbReference type="NCBI Taxonomy" id="2546227"/>
    <lineage>
        <taxon>Bacteria</taxon>
        <taxon>Pseudomonadati</taxon>
        <taxon>Pseudomonadota</taxon>
        <taxon>Alphaproteobacteria</taxon>
        <taxon>Rhodobacterales</taxon>
        <taxon>Paracoccaceae</taxon>
        <taxon>Antarcticimicrobium</taxon>
    </lineage>
</organism>
<proteinExistence type="predicted"/>
<accession>A0A4R5EG16</accession>
<comment type="caution">
    <text evidence="1">The sequence shown here is derived from an EMBL/GenBank/DDBJ whole genome shotgun (WGS) entry which is preliminary data.</text>
</comment>
<sequence>MGNNLTPQSRLKDVPWIVIRRMFLTTLCRSPNKVLLTREISKDGQALRRWLPPDVDQFMSKVAAVANDLRPVANLEALPKADDRLMVDDGKRGHYVRGHTLSAGEPLYGMCRAAHGHDGI</sequence>
<dbReference type="RefSeq" id="WP_132831591.1">
    <property type="nucleotide sequence ID" value="NZ_SMFP01000033.1"/>
</dbReference>
<gene>
    <name evidence="1" type="ORF">E1B25_21300</name>
</gene>
<reference evidence="1 2" key="1">
    <citation type="submission" date="2019-03" db="EMBL/GenBank/DDBJ databases">
        <authorList>
            <person name="Zhang S."/>
        </authorList>
    </citation>
    <scope>NUCLEOTIDE SEQUENCE [LARGE SCALE GENOMIC DNA]</scope>
    <source>
        <strain evidence="1 2">S4J41</strain>
    </source>
</reference>
<dbReference type="EMBL" id="SMFP01000033">
    <property type="protein sequence ID" value="TDE33349.1"/>
    <property type="molecule type" value="Genomic_DNA"/>
</dbReference>
<evidence type="ECO:0000313" key="1">
    <source>
        <dbReference type="EMBL" id="TDE33349.1"/>
    </source>
</evidence>
<dbReference type="Proteomes" id="UP000294662">
    <property type="component" value="Unassembled WGS sequence"/>
</dbReference>
<evidence type="ECO:0000313" key="2">
    <source>
        <dbReference type="Proteomes" id="UP000294662"/>
    </source>
</evidence>
<name>A0A4R5EG16_9RHOB</name>
<keyword evidence="2" id="KW-1185">Reference proteome</keyword>